<protein>
    <recommendedName>
        <fullName evidence="3">DUF1569 domain-containing protein</fullName>
    </recommendedName>
</protein>
<accession>A0A517MCK3</accession>
<evidence type="ECO:0008006" key="3">
    <source>
        <dbReference type="Google" id="ProtNLM"/>
    </source>
</evidence>
<proteinExistence type="predicted"/>
<evidence type="ECO:0000313" key="1">
    <source>
        <dbReference type="EMBL" id="QDS92612.1"/>
    </source>
</evidence>
<dbReference type="KEGG" id="rml:FF011L_13590"/>
<dbReference type="RefSeq" id="WP_145350840.1">
    <property type="nucleotide sequence ID" value="NZ_CP036262.1"/>
</dbReference>
<keyword evidence="2" id="KW-1185">Reference proteome</keyword>
<dbReference type="EMBL" id="CP036262">
    <property type="protein sequence ID" value="QDS92612.1"/>
    <property type="molecule type" value="Genomic_DNA"/>
</dbReference>
<dbReference type="Pfam" id="PF07606">
    <property type="entry name" value="DUF1569"/>
    <property type="match status" value="1"/>
</dbReference>
<evidence type="ECO:0000313" key="2">
    <source>
        <dbReference type="Proteomes" id="UP000320672"/>
    </source>
</evidence>
<reference evidence="1 2" key="1">
    <citation type="submission" date="2019-02" db="EMBL/GenBank/DDBJ databases">
        <title>Deep-cultivation of Planctomycetes and their phenomic and genomic characterization uncovers novel biology.</title>
        <authorList>
            <person name="Wiegand S."/>
            <person name="Jogler M."/>
            <person name="Boedeker C."/>
            <person name="Pinto D."/>
            <person name="Vollmers J."/>
            <person name="Rivas-Marin E."/>
            <person name="Kohn T."/>
            <person name="Peeters S.H."/>
            <person name="Heuer A."/>
            <person name="Rast P."/>
            <person name="Oberbeckmann S."/>
            <person name="Bunk B."/>
            <person name="Jeske O."/>
            <person name="Meyerdierks A."/>
            <person name="Storesund J.E."/>
            <person name="Kallscheuer N."/>
            <person name="Luecker S."/>
            <person name="Lage O.M."/>
            <person name="Pohl T."/>
            <person name="Merkel B.J."/>
            <person name="Hornburger P."/>
            <person name="Mueller R.-W."/>
            <person name="Bruemmer F."/>
            <person name="Labrenz M."/>
            <person name="Spormann A.M."/>
            <person name="Op den Camp H."/>
            <person name="Overmann J."/>
            <person name="Amann R."/>
            <person name="Jetten M.S.M."/>
            <person name="Mascher T."/>
            <person name="Medema M.H."/>
            <person name="Devos D.P."/>
            <person name="Kaster A.-K."/>
            <person name="Ovreas L."/>
            <person name="Rohde M."/>
            <person name="Galperin M.Y."/>
            <person name="Jogler C."/>
        </authorList>
    </citation>
    <scope>NUCLEOTIDE SEQUENCE [LARGE SCALE GENOMIC DNA]</scope>
    <source>
        <strain evidence="1 2">FF011L</strain>
    </source>
</reference>
<organism evidence="1 2">
    <name type="scientific">Roseimaritima multifibrata</name>
    <dbReference type="NCBI Taxonomy" id="1930274"/>
    <lineage>
        <taxon>Bacteria</taxon>
        <taxon>Pseudomonadati</taxon>
        <taxon>Planctomycetota</taxon>
        <taxon>Planctomycetia</taxon>
        <taxon>Pirellulales</taxon>
        <taxon>Pirellulaceae</taxon>
        <taxon>Roseimaritima</taxon>
    </lineage>
</organism>
<dbReference type="AlphaFoldDB" id="A0A517MCK3"/>
<dbReference type="OrthoDB" id="282689at2"/>
<dbReference type="Proteomes" id="UP000320672">
    <property type="component" value="Chromosome"/>
</dbReference>
<dbReference type="InterPro" id="IPR011463">
    <property type="entry name" value="DUF1569"/>
</dbReference>
<sequence>MVDVTEQRELSFPDFDAVLEEVDRLASGEVRTVGNHTFGEILNHLAISHDVSAGRLQAPSPPLLVKLLMPLIRRTVIHAKPLKPGFKLPASGESFFWPAGDFETSSSVARFKESVEYYRTNGPLAKHPFFGKLTSAECDQLQCRHAALHLGFVHPA</sequence>
<gene>
    <name evidence="1" type="ORF">FF011L_13590</name>
</gene>
<name>A0A517MCK3_9BACT</name>